<keyword evidence="9 12" id="KW-1133">Transmembrane helix</keyword>
<dbReference type="InterPro" id="IPR010721">
    <property type="entry name" value="UstE-like"/>
</dbReference>
<feature type="transmembrane region" description="Helical" evidence="12">
    <location>
        <begin position="86"/>
        <end position="103"/>
    </location>
</feature>
<evidence type="ECO:0000256" key="1">
    <source>
        <dbReference type="ARBA" id="ARBA00002096"/>
    </source>
</evidence>
<dbReference type="InterPro" id="IPR054700">
    <property type="entry name" value="MddA"/>
</dbReference>
<evidence type="ECO:0000256" key="11">
    <source>
        <dbReference type="ARBA" id="ARBA00048134"/>
    </source>
</evidence>
<evidence type="ECO:0000256" key="8">
    <source>
        <dbReference type="ARBA" id="ARBA00022692"/>
    </source>
</evidence>
<gene>
    <name evidence="13" type="ORF">GCM10007901_06780</name>
</gene>
<evidence type="ECO:0000256" key="7">
    <source>
        <dbReference type="ARBA" id="ARBA00022691"/>
    </source>
</evidence>
<keyword evidence="8 12" id="KW-0812">Transmembrane</keyword>
<dbReference type="NCBIfam" id="NF045656">
    <property type="entry name" value="MeththiolMtaseMddA"/>
    <property type="match status" value="1"/>
</dbReference>
<sequence length="257" mass="29295">MGFVAFAYGLLVYLFFLATFLYTIGFVEGIPGIKTIDSGLAGPAWSAVIINAVLLGIFAVQHSVMARSGFKRWWTRYVPASAERSTYVLAASLAVALLLWQWRPLPDVVWSVDNLAGRIVLLSISALGWIVLLISTFLINHFELFGVQQTFQRWQGTPAKTQTFKTPAFYNYVRHPLYLGFILAFWATPTMTQGHLLFAVATTGYIFVGIFFEERDLIASFGEEYRRYRNRVPMILPFWPKHERPRPKPIGTLRPRH</sequence>
<name>A0ABQ5XJ87_9GAMM</name>
<dbReference type="InterPro" id="IPR033580">
    <property type="entry name" value="Nurim-like"/>
</dbReference>
<comment type="caution">
    <text evidence="13">The sequence shown here is derived from an EMBL/GenBank/DDBJ whole genome shotgun (WGS) entry which is preliminary data.</text>
</comment>
<dbReference type="Pfam" id="PF06966">
    <property type="entry name" value="DUF1295"/>
    <property type="match status" value="1"/>
</dbReference>
<keyword evidence="14" id="KW-1185">Reference proteome</keyword>
<keyword evidence="10 12" id="KW-0472">Membrane</keyword>
<evidence type="ECO:0000256" key="5">
    <source>
        <dbReference type="ARBA" id="ARBA00022603"/>
    </source>
</evidence>
<feature type="transmembrane region" description="Helical" evidence="12">
    <location>
        <begin position="45"/>
        <end position="65"/>
    </location>
</feature>
<dbReference type="PANTHER" id="PTHR31040:SF1">
    <property type="entry name" value="NURIM"/>
    <property type="match status" value="1"/>
</dbReference>
<evidence type="ECO:0000256" key="3">
    <source>
        <dbReference type="ARBA" id="ARBA00010631"/>
    </source>
</evidence>
<evidence type="ECO:0000313" key="14">
    <source>
        <dbReference type="Proteomes" id="UP001156670"/>
    </source>
</evidence>
<evidence type="ECO:0000256" key="9">
    <source>
        <dbReference type="ARBA" id="ARBA00022989"/>
    </source>
</evidence>
<keyword evidence="6" id="KW-0808">Transferase</keyword>
<dbReference type="Proteomes" id="UP001156670">
    <property type="component" value="Unassembled WGS sequence"/>
</dbReference>
<comment type="similarity">
    <text evidence="3">Belongs to the nurim family.</text>
</comment>
<feature type="transmembrane region" description="Helical" evidence="12">
    <location>
        <begin position="115"/>
        <end position="139"/>
    </location>
</feature>
<evidence type="ECO:0000256" key="6">
    <source>
        <dbReference type="ARBA" id="ARBA00022679"/>
    </source>
</evidence>
<feature type="transmembrane region" description="Helical" evidence="12">
    <location>
        <begin position="169"/>
        <end position="188"/>
    </location>
</feature>
<dbReference type="EC" id="2.1.1.334" evidence="4"/>
<comment type="function">
    <text evidence="1">Catalyzes the methylation of methanethiol (MeSH) to yield dimethylsulphide (DMS).</text>
</comment>
<organism evidence="13 14">
    <name type="scientific">Dyella acidisoli</name>
    <dbReference type="NCBI Taxonomy" id="1867834"/>
    <lineage>
        <taxon>Bacteria</taxon>
        <taxon>Pseudomonadati</taxon>
        <taxon>Pseudomonadota</taxon>
        <taxon>Gammaproteobacteria</taxon>
        <taxon>Lysobacterales</taxon>
        <taxon>Rhodanobacteraceae</taxon>
        <taxon>Dyella</taxon>
    </lineage>
</organism>
<proteinExistence type="inferred from homology"/>
<comment type="subcellular location">
    <subcellularLocation>
        <location evidence="2">Membrane</location>
        <topology evidence="2">Multi-pass membrane protein</topology>
    </subcellularLocation>
</comment>
<dbReference type="RefSeq" id="WP_284319476.1">
    <property type="nucleotide sequence ID" value="NZ_BSOB01000005.1"/>
</dbReference>
<evidence type="ECO:0000313" key="13">
    <source>
        <dbReference type="EMBL" id="GLQ91728.1"/>
    </source>
</evidence>
<evidence type="ECO:0000256" key="12">
    <source>
        <dbReference type="SAM" id="Phobius"/>
    </source>
</evidence>
<comment type="catalytic activity">
    <reaction evidence="11">
        <text>methanethiol + S-adenosyl-L-methionine = dimethyl sulfide + S-adenosyl-L-homocysteine + H(+)</text>
        <dbReference type="Rhea" id="RHEA:50428"/>
        <dbReference type="ChEBI" id="CHEBI:15378"/>
        <dbReference type="ChEBI" id="CHEBI:16007"/>
        <dbReference type="ChEBI" id="CHEBI:17437"/>
        <dbReference type="ChEBI" id="CHEBI:57856"/>
        <dbReference type="ChEBI" id="CHEBI:59789"/>
        <dbReference type="EC" id="2.1.1.334"/>
    </reaction>
</comment>
<evidence type="ECO:0000256" key="2">
    <source>
        <dbReference type="ARBA" id="ARBA00004141"/>
    </source>
</evidence>
<reference evidence="14" key="1">
    <citation type="journal article" date="2019" name="Int. J. Syst. Evol. Microbiol.">
        <title>The Global Catalogue of Microorganisms (GCM) 10K type strain sequencing project: providing services to taxonomists for standard genome sequencing and annotation.</title>
        <authorList>
            <consortium name="The Broad Institute Genomics Platform"/>
            <consortium name="The Broad Institute Genome Sequencing Center for Infectious Disease"/>
            <person name="Wu L."/>
            <person name="Ma J."/>
        </authorList>
    </citation>
    <scope>NUCLEOTIDE SEQUENCE [LARGE SCALE GENOMIC DNA]</scope>
    <source>
        <strain evidence="14">NBRC 111980</strain>
    </source>
</reference>
<protein>
    <recommendedName>
        <fullName evidence="4">methanethiol S-methyltransferase</fullName>
        <ecNumber evidence="4">2.1.1.334</ecNumber>
    </recommendedName>
</protein>
<dbReference type="Gene3D" id="1.20.120.1630">
    <property type="match status" value="1"/>
</dbReference>
<keyword evidence="5" id="KW-0489">Methyltransferase</keyword>
<accession>A0ABQ5XJ87</accession>
<dbReference type="PANTHER" id="PTHR31040">
    <property type="entry name" value="NURIM"/>
    <property type="match status" value="1"/>
</dbReference>
<evidence type="ECO:0000256" key="10">
    <source>
        <dbReference type="ARBA" id="ARBA00023136"/>
    </source>
</evidence>
<feature type="transmembrane region" description="Helical" evidence="12">
    <location>
        <begin position="194"/>
        <end position="212"/>
    </location>
</feature>
<evidence type="ECO:0000256" key="4">
    <source>
        <dbReference type="ARBA" id="ARBA00012149"/>
    </source>
</evidence>
<keyword evidence="7" id="KW-0949">S-adenosyl-L-methionine</keyword>
<dbReference type="EMBL" id="BSOB01000005">
    <property type="protein sequence ID" value="GLQ91728.1"/>
    <property type="molecule type" value="Genomic_DNA"/>
</dbReference>